<reference evidence="2" key="1">
    <citation type="submission" date="2023-06" db="EMBL/GenBank/DDBJ databases">
        <authorList>
            <consortium name="Lawrence Berkeley National Laboratory"/>
            <person name="Ahrendt S."/>
            <person name="Sahu N."/>
            <person name="Indic B."/>
            <person name="Wong-Bajracharya J."/>
            <person name="Merenyi Z."/>
            <person name="Ke H.-M."/>
            <person name="Monk M."/>
            <person name="Kocsube S."/>
            <person name="Drula E."/>
            <person name="Lipzen A."/>
            <person name="Balint B."/>
            <person name="Henrissat B."/>
            <person name="Andreopoulos B."/>
            <person name="Martin F.M."/>
            <person name="Harder C.B."/>
            <person name="Rigling D."/>
            <person name="Ford K.L."/>
            <person name="Foster G.D."/>
            <person name="Pangilinan J."/>
            <person name="Papanicolaou A."/>
            <person name="Barry K."/>
            <person name="LaButti K."/>
            <person name="Viragh M."/>
            <person name="Koriabine M."/>
            <person name="Yan M."/>
            <person name="Riley R."/>
            <person name="Champramary S."/>
            <person name="Plett K.L."/>
            <person name="Tsai I.J."/>
            <person name="Slot J."/>
            <person name="Sipos G."/>
            <person name="Plett J."/>
            <person name="Nagy L.G."/>
            <person name="Grigoriev I.V."/>
        </authorList>
    </citation>
    <scope>NUCLEOTIDE SEQUENCE</scope>
    <source>
        <strain evidence="2">ICMP 16352</strain>
    </source>
</reference>
<evidence type="ECO:0000313" key="2">
    <source>
        <dbReference type="EMBL" id="KAK0477624.1"/>
    </source>
</evidence>
<sequence length="116" mass="13346">MLDGRPLSIFLANYALFFPFSQSLARVITNASQSRWAFHLPSLLLLFLLRETMTTRLMSLNEKDIRRRAPNPRPHLTSPKSTCQNSSTREASRIPPPLLWHFSKKWSFGCQISGSR</sequence>
<proteinExistence type="predicted"/>
<evidence type="ECO:0000256" key="1">
    <source>
        <dbReference type="SAM" id="MobiDB-lite"/>
    </source>
</evidence>
<comment type="caution">
    <text evidence="2">The sequence shown here is derived from an EMBL/GenBank/DDBJ whole genome shotgun (WGS) entry which is preliminary data.</text>
</comment>
<dbReference type="AlphaFoldDB" id="A0AA39P527"/>
<protein>
    <submittedName>
        <fullName evidence="2">Uncharacterized protein</fullName>
    </submittedName>
</protein>
<name>A0AA39P527_9AGAR</name>
<keyword evidence="3" id="KW-1185">Reference proteome</keyword>
<feature type="compositionally biased region" description="Polar residues" evidence="1">
    <location>
        <begin position="78"/>
        <end position="89"/>
    </location>
</feature>
<evidence type="ECO:0000313" key="3">
    <source>
        <dbReference type="Proteomes" id="UP001175227"/>
    </source>
</evidence>
<feature type="region of interest" description="Disordered" evidence="1">
    <location>
        <begin position="61"/>
        <end position="94"/>
    </location>
</feature>
<organism evidence="2 3">
    <name type="scientific">Armillaria novae-zelandiae</name>
    <dbReference type="NCBI Taxonomy" id="153914"/>
    <lineage>
        <taxon>Eukaryota</taxon>
        <taxon>Fungi</taxon>
        <taxon>Dikarya</taxon>
        <taxon>Basidiomycota</taxon>
        <taxon>Agaricomycotina</taxon>
        <taxon>Agaricomycetes</taxon>
        <taxon>Agaricomycetidae</taxon>
        <taxon>Agaricales</taxon>
        <taxon>Marasmiineae</taxon>
        <taxon>Physalacriaceae</taxon>
        <taxon>Armillaria</taxon>
    </lineage>
</organism>
<dbReference type="EMBL" id="JAUEPR010000016">
    <property type="protein sequence ID" value="KAK0477624.1"/>
    <property type="molecule type" value="Genomic_DNA"/>
</dbReference>
<accession>A0AA39P527</accession>
<dbReference type="Proteomes" id="UP001175227">
    <property type="component" value="Unassembled WGS sequence"/>
</dbReference>
<gene>
    <name evidence="2" type="ORF">IW261DRAFT_270601</name>
</gene>